<protein>
    <submittedName>
        <fullName evidence="1">Virion morphogenesis protein</fullName>
    </submittedName>
</protein>
<name>A0A9X4SHW4_9PAST</name>
<dbReference type="AlphaFoldDB" id="A0A9X4SHW4"/>
<proteinExistence type="predicted"/>
<dbReference type="EMBL" id="LWID01000001">
    <property type="protein sequence ID" value="MDG6895047.1"/>
    <property type="molecule type" value="Genomic_DNA"/>
</dbReference>
<accession>A0A9X4SHW4</accession>
<dbReference type="NCBIfam" id="TIGR01635">
    <property type="entry name" value="tail_comp_S"/>
    <property type="match status" value="1"/>
</dbReference>
<organism evidence="1 2">
    <name type="scientific">Volucribacter amazonae</name>
    <dbReference type="NCBI Taxonomy" id="256731"/>
    <lineage>
        <taxon>Bacteria</taxon>
        <taxon>Pseudomonadati</taxon>
        <taxon>Pseudomonadota</taxon>
        <taxon>Gammaproteobacteria</taxon>
        <taxon>Pasteurellales</taxon>
        <taxon>Pasteurellaceae</taxon>
        <taxon>Volucribacter</taxon>
    </lineage>
</organism>
<sequence>MIELEVNNDERIAKQLGKAIQGLTNRSPLMQKLAGTMLSVVQQNFVESGRPKWAGLAYREGKPLIDSGNLQNSIQAKHNHDEAIVGTNVLYAALHHFGGTIKPKKVNYLKFKIGERFVQVKSVTIPARPFLTLTEQDKADLVADMQDYFRSLLSQ</sequence>
<reference evidence="1" key="1">
    <citation type="submission" date="2016-03" db="EMBL/GenBank/DDBJ databases">
        <title>Co-evolution between Pasteurellaceae and their hosts.</title>
        <authorList>
            <person name="Hansen M.J."/>
            <person name="Bojesen A.M."/>
            <person name="Planet P."/>
        </authorList>
    </citation>
    <scope>NUCLEOTIDE SEQUENCE</scope>
    <source>
        <strain evidence="1">146/S8/89</strain>
    </source>
</reference>
<dbReference type="Proteomes" id="UP001155500">
    <property type="component" value="Unassembled WGS sequence"/>
</dbReference>
<dbReference type="InterPro" id="IPR006522">
    <property type="entry name" value="Phage_virion_morphogenesis"/>
</dbReference>
<evidence type="ECO:0000313" key="2">
    <source>
        <dbReference type="Proteomes" id="UP001155500"/>
    </source>
</evidence>
<keyword evidence="2" id="KW-1185">Reference proteome</keyword>
<dbReference type="RefSeq" id="WP_279572485.1">
    <property type="nucleotide sequence ID" value="NZ_LWID01000001.1"/>
</dbReference>
<comment type="caution">
    <text evidence="1">The sequence shown here is derived from an EMBL/GenBank/DDBJ whole genome shotgun (WGS) entry which is preliminary data.</text>
</comment>
<dbReference type="Pfam" id="PF05069">
    <property type="entry name" value="Phage_tail_S"/>
    <property type="match status" value="1"/>
</dbReference>
<evidence type="ECO:0000313" key="1">
    <source>
        <dbReference type="EMBL" id="MDG6895047.1"/>
    </source>
</evidence>
<gene>
    <name evidence="1" type="ORF">A6A20_05250</name>
</gene>